<evidence type="ECO:0000313" key="8">
    <source>
        <dbReference type="Proteomes" id="UP001262582"/>
    </source>
</evidence>
<evidence type="ECO:0000313" key="7">
    <source>
        <dbReference type="EMBL" id="MDT0675889.1"/>
    </source>
</evidence>
<dbReference type="InterPro" id="IPR005534">
    <property type="entry name" value="Curli_assmbl/transp-comp_CsgG"/>
</dbReference>
<feature type="chain" id="PRO_5046629175" evidence="6">
    <location>
        <begin position="22"/>
        <end position="314"/>
    </location>
</feature>
<organism evidence="7 8">
    <name type="scientific">Autumnicola musiva</name>
    <dbReference type="NCBI Taxonomy" id="3075589"/>
    <lineage>
        <taxon>Bacteria</taxon>
        <taxon>Pseudomonadati</taxon>
        <taxon>Bacteroidota</taxon>
        <taxon>Flavobacteriia</taxon>
        <taxon>Flavobacteriales</taxon>
        <taxon>Flavobacteriaceae</taxon>
        <taxon>Autumnicola</taxon>
    </lineage>
</organism>
<evidence type="ECO:0000256" key="4">
    <source>
        <dbReference type="ARBA" id="ARBA00023139"/>
    </source>
</evidence>
<dbReference type="Proteomes" id="UP001262582">
    <property type="component" value="Unassembled WGS sequence"/>
</dbReference>
<dbReference type="EMBL" id="JAVRHK010000003">
    <property type="protein sequence ID" value="MDT0675889.1"/>
    <property type="molecule type" value="Genomic_DNA"/>
</dbReference>
<dbReference type="RefSeq" id="WP_311502289.1">
    <property type="nucleotide sequence ID" value="NZ_JAVRHK010000003.1"/>
</dbReference>
<gene>
    <name evidence="7" type="ORF">RM539_04760</name>
</gene>
<keyword evidence="3" id="KW-0472">Membrane</keyword>
<accession>A0ABU3D3B8</accession>
<keyword evidence="5" id="KW-0449">Lipoprotein</keyword>
<keyword evidence="8" id="KW-1185">Reference proteome</keyword>
<keyword evidence="1" id="KW-1003">Cell membrane</keyword>
<evidence type="ECO:0000256" key="1">
    <source>
        <dbReference type="ARBA" id="ARBA00022475"/>
    </source>
</evidence>
<evidence type="ECO:0000256" key="5">
    <source>
        <dbReference type="ARBA" id="ARBA00023288"/>
    </source>
</evidence>
<protein>
    <submittedName>
        <fullName evidence="7">CsgG/HfaB family protein</fullName>
    </submittedName>
</protein>
<dbReference type="Pfam" id="PF03783">
    <property type="entry name" value="CsgG"/>
    <property type="match status" value="1"/>
</dbReference>
<sequence length="314" mass="33321">MKLFKLLVLFSVLCLSVQLNAQKEPKVTMEEIEEQCQGIDLGQKITLSVSSFNVATPTAYAKFGDELSQMLTSALQNVNCFNVLLSVKDKDEILDEIAFGESGNVKAGSAVARGSMKGAQVVVMGKVTEYAAGESSGGAFGIKMSSNKAHIGFIIQLINPTTREIIDSESFNVDGRAGGFKGLSVLGIQTVGGTANNKALADACEKGIIQAVEYIVSERDKMPLPDLNPVNAANGTYITILNSDYGKFKTITDALAVKGDILEKNITDGTGSCFVAHAQSSYDIADYLSTTLGSTCSIQSVSEDEITIDASPER</sequence>
<evidence type="ECO:0000256" key="6">
    <source>
        <dbReference type="SAM" id="SignalP"/>
    </source>
</evidence>
<evidence type="ECO:0000256" key="3">
    <source>
        <dbReference type="ARBA" id="ARBA00023136"/>
    </source>
</evidence>
<evidence type="ECO:0000256" key="2">
    <source>
        <dbReference type="ARBA" id="ARBA00022729"/>
    </source>
</evidence>
<name>A0ABU3D3B8_9FLAO</name>
<feature type="signal peptide" evidence="6">
    <location>
        <begin position="1"/>
        <end position="21"/>
    </location>
</feature>
<dbReference type="PANTHER" id="PTHR41164">
    <property type="entry name" value="CURLI PRODUCTION ASSEMBLY/TRANSPORT COMPONENT CSGG"/>
    <property type="match status" value="1"/>
</dbReference>
<dbReference type="PANTHER" id="PTHR41164:SF1">
    <property type="entry name" value="CURLI PRODUCTION ASSEMBLY_TRANSPORT COMPONENT CSGG"/>
    <property type="match status" value="1"/>
</dbReference>
<dbReference type="Gene3D" id="3.40.50.10610">
    <property type="entry name" value="ABC-type transport auxiliary lipoprotein component"/>
    <property type="match status" value="1"/>
</dbReference>
<keyword evidence="4" id="KW-0564">Palmitate</keyword>
<keyword evidence="2 6" id="KW-0732">Signal</keyword>
<reference evidence="7 8" key="1">
    <citation type="submission" date="2023-09" db="EMBL/GenBank/DDBJ databases">
        <authorList>
            <person name="Rey-Velasco X."/>
        </authorList>
    </citation>
    <scope>NUCLEOTIDE SEQUENCE [LARGE SCALE GENOMIC DNA]</scope>
    <source>
        <strain evidence="7 8">F117</strain>
    </source>
</reference>
<proteinExistence type="predicted"/>
<comment type="caution">
    <text evidence="7">The sequence shown here is derived from an EMBL/GenBank/DDBJ whole genome shotgun (WGS) entry which is preliminary data.</text>
</comment>